<dbReference type="RefSeq" id="WP_230218885.1">
    <property type="nucleotide sequence ID" value="NZ_JAJKFT010000010.1"/>
</dbReference>
<name>A0A9X1MMT8_9BACT</name>
<evidence type="ECO:0000256" key="1">
    <source>
        <dbReference type="SAM" id="MobiDB-lite"/>
    </source>
</evidence>
<sequence length="158" mass="18324">MDFETYWTNLVHRVFDEQETLCGPDELIYRLTSIYGETMVNGIFGYFDQRFLEYDHDLRLLRACGYNDIADDFAKARHLMFGETPLSEESVNEVFERLAEDEENPSPSSESAELDVIYDRLIERLPQLLVERIRSASRTNSSSRTPSKSNGRVTPRSL</sequence>
<evidence type="ECO:0008006" key="4">
    <source>
        <dbReference type="Google" id="ProtNLM"/>
    </source>
</evidence>
<accession>A0A9X1MMT8</accession>
<evidence type="ECO:0000313" key="2">
    <source>
        <dbReference type="EMBL" id="MCC9629150.1"/>
    </source>
</evidence>
<gene>
    <name evidence="2" type="ORF">LOC68_12145</name>
</gene>
<keyword evidence="3" id="KW-1185">Reference proteome</keyword>
<feature type="region of interest" description="Disordered" evidence="1">
    <location>
        <begin position="136"/>
        <end position="158"/>
    </location>
</feature>
<comment type="caution">
    <text evidence="2">The sequence shown here is derived from an EMBL/GenBank/DDBJ whole genome shotgun (WGS) entry which is preliminary data.</text>
</comment>
<dbReference type="EMBL" id="JAJKFT010000010">
    <property type="protein sequence ID" value="MCC9629150.1"/>
    <property type="molecule type" value="Genomic_DNA"/>
</dbReference>
<proteinExistence type="predicted"/>
<reference evidence="2" key="1">
    <citation type="submission" date="2021-11" db="EMBL/GenBank/DDBJ databases">
        <title>Genome sequence.</title>
        <authorList>
            <person name="Sun Q."/>
        </authorList>
    </citation>
    <scope>NUCLEOTIDE SEQUENCE</scope>
    <source>
        <strain evidence="2">JC732</strain>
    </source>
</reference>
<dbReference type="Proteomes" id="UP001139103">
    <property type="component" value="Unassembled WGS sequence"/>
</dbReference>
<organism evidence="2 3">
    <name type="scientific">Blastopirellula sediminis</name>
    <dbReference type="NCBI Taxonomy" id="2894196"/>
    <lineage>
        <taxon>Bacteria</taxon>
        <taxon>Pseudomonadati</taxon>
        <taxon>Planctomycetota</taxon>
        <taxon>Planctomycetia</taxon>
        <taxon>Pirellulales</taxon>
        <taxon>Pirellulaceae</taxon>
        <taxon>Blastopirellula</taxon>
    </lineage>
</organism>
<evidence type="ECO:0000313" key="3">
    <source>
        <dbReference type="Proteomes" id="UP001139103"/>
    </source>
</evidence>
<dbReference type="AlphaFoldDB" id="A0A9X1MMT8"/>
<protein>
    <recommendedName>
        <fullName evidence="4">DUF4375 domain-containing protein</fullName>
    </recommendedName>
</protein>
<feature type="compositionally biased region" description="Low complexity" evidence="1">
    <location>
        <begin position="136"/>
        <end position="152"/>
    </location>
</feature>